<dbReference type="InterPro" id="IPR006195">
    <property type="entry name" value="aa-tRNA-synth_II"/>
</dbReference>
<dbReference type="PANTHER" id="PTHR11451">
    <property type="entry name" value="THREONINE-TRNA LIGASE"/>
    <property type="match status" value="1"/>
</dbReference>
<dbReference type="PROSITE" id="PS50862">
    <property type="entry name" value="AA_TRNA_LIGASE_II"/>
    <property type="match status" value="1"/>
</dbReference>
<dbReference type="SUPFAM" id="SSF55186">
    <property type="entry name" value="ThrRS/AlaRS common domain"/>
    <property type="match status" value="1"/>
</dbReference>
<dbReference type="SUPFAM" id="SSF52954">
    <property type="entry name" value="Class II aaRS ABD-related"/>
    <property type="match status" value="1"/>
</dbReference>
<dbReference type="HAMAP" id="MF_00184">
    <property type="entry name" value="Thr_tRNA_synth"/>
    <property type="match status" value="1"/>
</dbReference>
<dbReference type="FunFam" id="3.30.980.10:FF:000005">
    <property type="entry name" value="Threonyl-tRNA synthetase, mitochondrial"/>
    <property type="match status" value="1"/>
</dbReference>
<keyword evidence="9 13" id="KW-0694">RNA-binding</keyword>
<dbReference type="InterPro" id="IPR012675">
    <property type="entry name" value="Beta-grasp_dom_sf"/>
</dbReference>
<comment type="caution">
    <text evidence="13">Lacks conserved residue(s) required for the propagation of feature annotation.</text>
</comment>
<evidence type="ECO:0000256" key="11">
    <source>
        <dbReference type="ARBA" id="ARBA00023146"/>
    </source>
</evidence>
<dbReference type="Pfam" id="PF03129">
    <property type="entry name" value="HGTP_anticodon"/>
    <property type="match status" value="1"/>
</dbReference>
<comment type="catalytic activity">
    <reaction evidence="12 13">
        <text>tRNA(Thr) + L-threonine + ATP = L-threonyl-tRNA(Thr) + AMP + diphosphate + H(+)</text>
        <dbReference type="Rhea" id="RHEA:24624"/>
        <dbReference type="Rhea" id="RHEA-COMP:9670"/>
        <dbReference type="Rhea" id="RHEA-COMP:9704"/>
        <dbReference type="ChEBI" id="CHEBI:15378"/>
        <dbReference type="ChEBI" id="CHEBI:30616"/>
        <dbReference type="ChEBI" id="CHEBI:33019"/>
        <dbReference type="ChEBI" id="CHEBI:57926"/>
        <dbReference type="ChEBI" id="CHEBI:78442"/>
        <dbReference type="ChEBI" id="CHEBI:78534"/>
        <dbReference type="ChEBI" id="CHEBI:456215"/>
        <dbReference type="EC" id="6.1.1.3"/>
    </reaction>
</comment>
<dbReference type="CDD" id="cd01667">
    <property type="entry name" value="TGS_ThrRS"/>
    <property type="match status" value="1"/>
</dbReference>
<name>A0A7V4U3B0_CALAY</name>
<dbReference type="InterPro" id="IPR002314">
    <property type="entry name" value="aa-tRNA-synt_IIb"/>
</dbReference>
<dbReference type="FunFam" id="3.30.930.10:FF:000002">
    <property type="entry name" value="Threonine--tRNA ligase"/>
    <property type="match status" value="1"/>
</dbReference>
<dbReference type="Gene3D" id="3.30.930.10">
    <property type="entry name" value="Bira Bifunctional Protein, Domain 2"/>
    <property type="match status" value="1"/>
</dbReference>
<dbReference type="InterPro" id="IPR018163">
    <property type="entry name" value="Thr/Ala-tRNA-synth_IIc_edit"/>
</dbReference>
<evidence type="ECO:0000256" key="5">
    <source>
        <dbReference type="ARBA" id="ARBA00022723"/>
    </source>
</evidence>
<evidence type="ECO:0000256" key="2">
    <source>
        <dbReference type="ARBA" id="ARBA00022490"/>
    </source>
</evidence>
<dbReference type="CDD" id="cd00771">
    <property type="entry name" value="ThrRS_core"/>
    <property type="match status" value="1"/>
</dbReference>
<dbReference type="SUPFAM" id="SSF81271">
    <property type="entry name" value="TGS-like"/>
    <property type="match status" value="1"/>
</dbReference>
<dbReference type="Gene3D" id="3.10.20.30">
    <property type="match status" value="1"/>
</dbReference>
<evidence type="ECO:0000256" key="12">
    <source>
        <dbReference type="ARBA" id="ARBA00049515"/>
    </source>
</evidence>
<dbReference type="PANTHER" id="PTHR11451:SF44">
    <property type="entry name" value="THREONINE--TRNA LIGASE, CHLOROPLASTIC_MITOCHONDRIAL 2"/>
    <property type="match status" value="1"/>
</dbReference>
<evidence type="ECO:0000256" key="10">
    <source>
        <dbReference type="ARBA" id="ARBA00022917"/>
    </source>
</evidence>
<dbReference type="PROSITE" id="PS51880">
    <property type="entry name" value="TGS"/>
    <property type="match status" value="1"/>
</dbReference>
<gene>
    <name evidence="13 16" type="primary">thrS</name>
    <name evidence="16" type="ORF">ENK44_16140</name>
</gene>
<dbReference type="Pfam" id="PF07973">
    <property type="entry name" value="tRNA_SAD"/>
    <property type="match status" value="1"/>
</dbReference>
<proteinExistence type="inferred from homology"/>
<sequence length="650" mass="75139">MDWIQEAGNTVSQITITFPDKSQQTVEKGTTPLDIARQISNSLAKRAVAAKVNGRIVSLLEPLQESAEIEILTFKEDEGREVFWHSSAHLMAQAIKRLWPEAQLGIGPPIDDGFYYDIDLDRQITPEDFPLIEQEMAKIVDENLPTERKVLSPEAAIDFFRKNHELLKVELIEDLKGSGEEISAYSQGEFTDLCRGPHVPSTGYLGKNFKLLSVAGAYWHGDEKNKMLQRIYATNYPDKKLLKQHLKRLEEAKKRDHRRLGRELDLFSINQEVGPGLILWHPKGALMRHLIEDYWKKEHLKSGYQLVSTPHVAKLHLWETSGHTNFYQENMFRPMEVEEVEYQLKPMNCPFHMTIYNSKIRSYRDLPVRFAELGTVYRYERSGVLHGLMRVRGFTQDDAHIYCHPDQLTDEIIGVLDLNARMLARFGFTEYDVYLSTRPEKFVGTEEGWEHATEALRRALEIKQMDYKIDPGEGVFYGPKIDIKIKDVLGRSWQCSTIQVDFNLPERFDLTFVDSDGERHRPITIHRALLGSIERFFGILIEHYAGNFPLWLAPVQVMVLPIADRHFEMARRVQQELLAKDFRVDVDERNEKIGFKIREAEVAKVPFMVIIGDKEVEQNKISLRLKGQGDLGQMDISELIKRLHDELAVE</sequence>
<evidence type="ECO:0000256" key="4">
    <source>
        <dbReference type="ARBA" id="ARBA00022598"/>
    </source>
</evidence>
<dbReference type="EC" id="6.1.1.3" evidence="13"/>
<comment type="cofactor">
    <cofactor evidence="13">
        <name>Zn(2+)</name>
        <dbReference type="ChEBI" id="CHEBI:29105"/>
    </cofactor>
    <text evidence="13">Binds 1 zinc ion per subunit.</text>
</comment>
<dbReference type="InterPro" id="IPR012676">
    <property type="entry name" value="TGS-like"/>
</dbReference>
<dbReference type="InterPro" id="IPR004154">
    <property type="entry name" value="Anticodon-bd"/>
</dbReference>
<dbReference type="AlphaFoldDB" id="A0A7V4U3B0"/>
<reference evidence="16" key="1">
    <citation type="journal article" date="2020" name="mSystems">
        <title>Genome- and Community-Level Interaction Insights into Carbon Utilization and Element Cycling Functions of Hydrothermarchaeota in Hydrothermal Sediment.</title>
        <authorList>
            <person name="Zhou Z."/>
            <person name="Liu Y."/>
            <person name="Xu W."/>
            <person name="Pan J."/>
            <person name="Luo Z.H."/>
            <person name="Li M."/>
        </authorList>
    </citation>
    <scope>NUCLEOTIDE SEQUENCE [LARGE SCALE GENOMIC DNA]</scope>
    <source>
        <strain evidence="16">HyVt-577</strain>
    </source>
</reference>
<keyword evidence="10 13" id="KW-0648">Protein biosynthesis</keyword>
<dbReference type="GO" id="GO:0005737">
    <property type="term" value="C:cytoplasm"/>
    <property type="evidence" value="ECO:0007669"/>
    <property type="project" value="UniProtKB-SubCell"/>
</dbReference>
<dbReference type="Pfam" id="PF00587">
    <property type="entry name" value="tRNA-synt_2b"/>
    <property type="match status" value="1"/>
</dbReference>
<feature type="binding site" evidence="13">
    <location>
        <position position="349"/>
    </location>
    <ligand>
        <name>Zn(2+)</name>
        <dbReference type="ChEBI" id="CHEBI:29105"/>
        <note>catalytic</note>
    </ligand>
</feature>
<evidence type="ECO:0000256" key="13">
    <source>
        <dbReference type="HAMAP-Rule" id="MF_00184"/>
    </source>
</evidence>
<dbReference type="Proteomes" id="UP000885779">
    <property type="component" value="Unassembled WGS sequence"/>
</dbReference>
<feature type="binding site" evidence="13">
    <location>
        <position position="400"/>
    </location>
    <ligand>
        <name>Zn(2+)</name>
        <dbReference type="ChEBI" id="CHEBI:29105"/>
        <note>catalytic</note>
    </ligand>
</feature>
<dbReference type="SMART" id="SM00863">
    <property type="entry name" value="tRNA_SAD"/>
    <property type="match status" value="1"/>
</dbReference>
<dbReference type="Pfam" id="PF02824">
    <property type="entry name" value="TGS"/>
    <property type="match status" value="1"/>
</dbReference>
<dbReference type="InterPro" id="IPR047246">
    <property type="entry name" value="ThrRS_anticodon"/>
</dbReference>
<protein>
    <recommendedName>
        <fullName evidence="13">Threonine--tRNA ligase</fullName>
        <ecNumber evidence="13">6.1.1.3</ecNumber>
    </recommendedName>
    <alternativeName>
        <fullName evidence="13">Threonyl-tRNA synthetase</fullName>
        <shortName evidence="13">ThrRS</shortName>
    </alternativeName>
</protein>
<evidence type="ECO:0000259" key="14">
    <source>
        <dbReference type="PROSITE" id="PS50862"/>
    </source>
</evidence>
<dbReference type="NCBIfam" id="TIGR00418">
    <property type="entry name" value="thrS"/>
    <property type="match status" value="1"/>
</dbReference>
<evidence type="ECO:0000259" key="15">
    <source>
        <dbReference type="PROSITE" id="PS51880"/>
    </source>
</evidence>
<evidence type="ECO:0000256" key="3">
    <source>
        <dbReference type="ARBA" id="ARBA00022555"/>
    </source>
</evidence>
<keyword evidence="5 13" id="KW-0479">Metal-binding</keyword>
<dbReference type="InterPro" id="IPR002320">
    <property type="entry name" value="Thr-tRNA-ligase_IIa"/>
</dbReference>
<comment type="caution">
    <text evidence="16">The sequence shown here is derived from an EMBL/GenBank/DDBJ whole genome shotgun (WGS) entry which is preliminary data.</text>
</comment>
<dbReference type="InterPro" id="IPR036621">
    <property type="entry name" value="Anticodon-bd_dom_sf"/>
</dbReference>
<dbReference type="GO" id="GO:0006435">
    <property type="term" value="P:threonyl-tRNA aminoacylation"/>
    <property type="evidence" value="ECO:0007669"/>
    <property type="project" value="UniProtKB-UniRule"/>
</dbReference>
<comment type="subcellular location">
    <subcellularLocation>
        <location evidence="13">Cytoplasm</location>
    </subcellularLocation>
</comment>
<keyword evidence="8 13" id="KW-0067">ATP-binding</keyword>
<dbReference type="InterPro" id="IPR033728">
    <property type="entry name" value="ThrRS_core"/>
</dbReference>
<evidence type="ECO:0000256" key="1">
    <source>
        <dbReference type="ARBA" id="ARBA00008226"/>
    </source>
</evidence>
<dbReference type="InterPro" id="IPR045864">
    <property type="entry name" value="aa-tRNA-synth_II/BPL/LPL"/>
</dbReference>
<dbReference type="InterPro" id="IPR004095">
    <property type="entry name" value="TGS"/>
</dbReference>
<keyword evidence="2 13" id="KW-0963">Cytoplasm</keyword>
<dbReference type="FunFam" id="3.30.54.20:FF:000002">
    <property type="entry name" value="Threonine--tRNA ligase"/>
    <property type="match status" value="1"/>
</dbReference>
<keyword evidence="6 13" id="KW-0547">Nucleotide-binding</keyword>
<dbReference type="Gene3D" id="3.30.980.10">
    <property type="entry name" value="Threonyl-trna Synthetase, Chain A, domain 2"/>
    <property type="match status" value="1"/>
</dbReference>
<feature type="binding site" evidence="13">
    <location>
        <position position="526"/>
    </location>
    <ligand>
        <name>Zn(2+)</name>
        <dbReference type="ChEBI" id="CHEBI:29105"/>
        <note>catalytic</note>
    </ligand>
</feature>
<comment type="subunit">
    <text evidence="13">Homodimer.</text>
</comment>
<dbReference type="Gene3D" id="3.40.50.800">
    <property type="entry name" value="Anticodon-binding domain"/>
    <property type="match status" value="1"/>
</dbReference>
<keyword evidence="3 13" id="KW-0820">tRNA-binding</keyword>
<feature type="domain" description="Aminoacyl-transfer RNA synthetases class-II family profile" evidence="14">
    <location>
        <begin position="256"/>
        <end position="549"/>
    </location>
</feature>
<keyword evidence="7 13" id="KW-0862">Zinc</keyword>
<comment type="similarity">
    <text evidence="1 13">Belongs to the class-II aminoacyl-tRNA synthetase family.</text>
</comment>
<evidence type="ECO:0000256" key="8">
    <source>
        <dbReference type="ARBA" id="ARBA00022840"/>
    </source>
</evidence>
<accession>A0A7V4U3B0</accession>
<dbReference type="Gene3D" id="3.30.54.20">
    <property type="match status" value="1"/>
</dbReference>
<keyword evidence="11 13" id="KW-0030">Aminoacyl-tRNA synthetase</keyword>
<evidence type="ECO:0000313" key="16">
    <source>
        <dbReference type="EMBL" id="HGY57240.1"/>
    </source>
</evidence>
<dbReference type="SUPFAM" id="SSF55681">
    <property type="entry name" value="Class II aaRS and biotin synthetases"/>
    <property type="match status" value="1"/>
</dbReference>
<evidence type="ECO:0000256" key="9">
    <source>
        <dbReference type="ARBA" id="ARBA00022884"/>
    </source>
</evidence>
<evidence type="ECO:0000256" key="7">
    <source>
        <dbReference type="ARBA" id="ARBA00022833"/>
    </source>
</evidence>
<dbReference type="GO" id="GO:0004829">
    <property type="term" value="F:threonine-tRNA ligase activity"/>
    <property type="evidence" value="ECO:0007669"/>
    <property type="project" value="UniProtKB-UniRule"/>
</dbReference>
<evidence type="ECO:0000256" key="6">
    <source>
        <dbReference type="ARBA" id="ARBA00022741"/>
    </source>
</evidence>
<dbReference type="FunFam" id="3.40.50.800:FF:000001">
    <property type="entry name" value="Threonine--tRNA ligase"/>
    <property type="match status" value="1"/>
</dbReference>
<dbReference type="CDD" id="cd00860">
    <property type="entry name" value="ThrRS_anticodon"/>
    <property type="match status" value="1"/>
</dbReference>
<dbReference type="EMBL" id="DRQG01000150">
    <property type="protein sequence ID" value="HGY57240.1"/>
    <property type="molecule type" value="Genomic_DNA"/>
</dbReference>
<keyword evidence="4 13" id="KW-0436">Ligase</keyword>
<organism evidence="16">
    <name type="scientific">Caldithrix abyssi</name>
    <dbReference type="NCBI Taxonomy" id="187145"/>
    <lineage>
        <taxon>Bacteria</taxon>
        <taxon>Pseudomonadati</taxon>
        <taxon>Calditrichota</taxon>
        <taxon>Calditrichia</taxon>
        <taxon>Calditrichales</taxon>
        <taxon>Calditrichaceae</taxon>
        <taxon>Caldithrix</taxon>
    </lineage>
</organism>
<dbReference type="GO" id="GO:0046872">
    <property type="term" value="F:metal ion binding"/>
    <property type="evidence" value="ECO:0007669"/>
    <property type="project" value="UniProtKB-KW"/>
</dbReference>
<dbReference type="GO" id="GO:0005524">
    <property type="term" value="F:ATP binding"/>
    <property type="evidence" value="ECO:0007669"/>
    <property type="project" value="UniProtKB-UniRule"/>
</dbReference>
<feature type="domain" description="TGS" evidence="15">
    <location>
        <begin position="12"/>
        <end position="73"/>
    </location>
</feature>
<dbReference type="PRINTS" id="PR01047">
    <property type="entry name" value="TRNASYNTHTHR"/>
</dbReference>
<dbReference type="GO" id="GO:0000049">
    <property type="term" value="F:tRNA binding"/>
    <property type="evidence" value="ECO:0007669"/>
    <property type="project" value="UniProtKB-KW"/>
</dbReference>
<dbReference type="InterPro" id="IPR012947">
    <property type="entry name" value="tRNA_SAD"/>
</dbReference>